<keyword evidence="1" id="KW-0472">Membrane</keyword>
<keyword evidence="3" id="KW-1185">Reference proteome</keyword>
<sequence length="141" mass="15885">MSAMYHASTNTRRRYSFLVPLLVTCVQWYYIRHSCIRGPLMHLTYKNTGREGMGKWANVCKTPVRPAIGGIEFTHASPLFTVSVLYTRHACPRHHPLPCRVCTPPPQLPPPPSLACSLQNQGPPSIRTALQRLTPHCRPLC</sequence>
<dbReference type="AlphaFoldDB" id="A0AAD9A5W3"/>
<keyword evidence="1" id="KW-1133">Transmembrane helix</keyword>
<organism evidence="2 3">
    <name type="scientific">Colletotrichum chrysophilum</name>
    <dbReference type="NCBI Taxonomy" id="1836956"/>
    <lineage>
        <taxon>Eukaryota</taxon>
        <taxon>Fungi</taxon>
        <taxon>Dikarya</taxon>
        <taxon>Ascomycota</taxon>
        <taxon>Pezizomycotina</taxon>
        <taxon>Sordariomycetes</taxon>
        <taxon>Hypocreomycetidae</taxon>
        <taxon>Glomerellales</taxon>
        <taxon>Glomerellaceae</taxon>
        <taxon>Colletotrichum</taxon>
        <taxon>Colletotrichum gloeosporioides species complex</taxon>
    </lineage>
</organism>
<protein>
    <submittedName>
        <fullName evidence="2">Uncharacterized protein</fullName>
    </submittedName>
</protein>
<keyword evidence="1" id="KW-0812">Transmembrane</keyword>
<dbReference type="Proteomes" id="UP001243330">
    <property type="component" value="Unassembled WGS sequence"/>
</dbReference>
<comment type="caution">
    <text evidence="2">The sequence shown here is derived from an EMBL/GenBank/DDBJ whole genome shotgun (WGS) entry which is preliminary data.</text>
</comment>
<proteinExistence type="predicted"/>
<evidence type="ECO:0000256" key="1">
    <source>
        <dbReference type="SAM" id="Phobius"/>
    </source>
</evidence>
<reference evidence="2" key="1">
    <citation type="submission" date="2023-01" db="EMBL/GenBank/DDBJ databases">
        <title>Colletotrichum chrysophilum M932 genome sequence.</title>
        <authorList>
            <person name="Baroncelli R."/>
        </authorList>
    </citation>
    <scope>NUCLEOTIDE SEQUENCE</scope>
    <source>
        <strain evidence="2">M932</strain>
    </source>
</reference>
<evidence type="ECO:0000313" key="2">
    <source>
        <dbReference type="EMBL" id="KAK1841000.1"/>
    </source>
</evidence>
<dbReference type="EMBL" id="JAQOWY010000514">
    <property type="protein sequence ID" value="KAK1841000.1"/>
    <property type="molecule type" value="Genomic_DNA"/>
</dbReference>
<evidence type="ECO:0000313" key="3">
    <source>
        <dbReference type="Proteomes" id="UP001243330"/>
    </source>
</evidence>
<name>A0AAD9A5W3_9PEZI</name>
<feature type="transmembrane region" description="Helical" evidence="1">
    <location>
        <begin position="15"/>
        <end position="31"/>
    </location>
</feature>
<gene>
    <name evidence="2" type="ORF">CCHR01_16372</name>
</gene>
<accession>A0AAD9A5W3</accession>